<dbReference type="NCBIfam" id="TIGR04183">
    <property type="entry name" value="Por_Secre_tail"/>
    <property type="match status" value="1"/>
</dbReference>
<gene>
    <name evidence="2" type="ORF">FRY97_12240</name>
</gene>
<dbReference type="AlphaFoldDB" id="A0A5C6RMH1"/>
<evidence type="ECO:0000259" key="1">
    <source>
        <dbReference type="Pfam" id="PF18962"/>
    </source>
</evidence>
<feature type="domain" description="Secretion system C-terminal sorting" evidence="1">
    <location>
        <begin position="769"/>
        <end position="836"/>
    </location>
</feature>
<evidence type="ECO:0000313" key="2">
    <source>
        <dbReference type="EMBL" id="TXB62840.1"/>
    </source>
</evidence>
<dbReference type="InterPro" id="IPR026444">
    <property type="entry name" value="Secre_tail"/>
</dbReference>
<dbReference type="InterPro" id="IPR011050">
    <property type="entry name" value="Pectin_lyase_fold/virulence"/>
</dbReference>
<dbReference type="InterPro" id="IPR012334">
    <property type="entry name" value="Pectin_lyas_fold"/>
</dbReference>
<dbReference type="PANTHER" id="PTHR11319">
    <property type="entry name" value="G PROTEIN-COUPLED RECEPTOR-RELATED"/>
    <property type="match status" value="1"/>
</dbReference>
<sequence>MRLYFIIALVIFGLFPSLEAQSKRIIVDRGNTSGIEDGLQWLTAYSNLSSALEVAEAGDSIWVAQGFYRPTDGTDRHATYEIPKGVKIFGGFLGNEATFEERDTTGVLSILSGDIGVFTDSTDNCYHVLTARSPDEHTVLDRFHIRHGNSNGNTFDTRYGGGLFITTEEGDTSASKMIIRNCTFEGNSGSYGAAIGVNSPDNLGITPRLENCHFISNRATVDGGAFYRSGDNGSIIDTLFFDRCVFSENYALSGGGVNLVALAQPLLFQECEFENNYTVVSGSGANFFSASGGSEVIIVDSKFVNNYSATSGGVFLDVDLFSSGGASGFKIYRSIFDGNESTNAWGGGVSLSIAGPNSSAYFLEIDSVSFINNKSTTRGAGFQTTFLGGEITSYQTISNTQFINNDGGPIIGGGFVVLGNLGSPTKCYNLFYNCLFANNTGALSFTSGHGLVESTILNCSFIENGSYTISKNRSPDFDYETFYNDMYIYNCVFQQAGAETMRNHLLNGIIQGVENNLYDFKVSHSIFTAPDCDMPGGDEACGEGVILATDSEIVDIDGGDFRLSSCSPAIDAGLDSIVQAFGLATDLLGSPRIQDGAVDLGAFEQPKLSLATLEVLPPECPGEANGEVVLTASGIGPFSYQVIDTAGQLIASNTQLLSGAYVAVVTDSSLCQDTLFFEVPALDSINAFATIEPATESSLGSITLDSLIGGTPPYAYEWGNGHTGPSLSLLEPGVYSLSVTDANGCFASFTFEVQMVNKAESLNAQPLLVFPNPVAGSVFIETEMHSPLLLQFLDIAGRNMLSRKAPRGHALRQVDLSTLPAGTYWMQVFSQDGALIATEQIVVR</sequence>
<name>A0A5C6RMH1_9BACT</name>
<accession>A0A5C6RMH1</accession>
<dbReference type="PANTHER" id="PTHR11319:SF35">
    <property type="entry name" value="OUTER MEMBRANE PROTEIN PMPC-RELATED"/>
    <property type="match status" value="1"/>
</dbReference>
<comment type="caution">
    <text evidence="2">The sequence shown here is derived from an EMBL/GenBank/DDBJ whole genome shotgun (WGS) entry which is preliminary data.</text>
</comment>
<reference evidence="2 3" key="1">
    <citation type="submission" date="2019-08" db="EMBL/GenBank/DDBJ databases">
        <title>Genome of Phaeodactylibacter luteus.</title>
        <authorList>
            <person name="Bowman J.P."/>
        </authorList>
    </citation>
    <scope>NUCLEOTIDE SEQUENCE [LARGE SCALE GENOMIC DNA]</scope>
    <source>
        <strain evidence="2 3">KCTC 42180</strain>
    </source>
</reference>
<dbReference type="Pfam" id="PF18962">
    <property type="entry name" value="Por_Secre_tail"/>
    <property type="match status" value="1"/>
</dbReference>
<dbReference type="Gene3D" id="2.160.20.10">
    <property type="entry name" value="Single-stranded right-handed beta-helix, Pectin lyase-like"/>
    <property type="match status" value="1"/>
</dbReference>
<dbReference type="InterPro" id="IPR059226">
    <property type="entry name" value="Choice_anch_Q_dom"/>
</dbReference>
<organism evidence="2 3">
    <name type="scientific">Phaeodactylibacter luteus</name>
    <dbReference type="NCBI Taxonomy" id="1564516"/>
    <lineage>
        <taxon>Bacteria</taxon>
        <taxon>Pseudomonadati</taxon>
        <taxon>Bacteroidota</taxon>
        <taxon>Saprospiria</taxon>
        <taxon>Saprospirales</taxon>
        <taxon>Haliscomenobacteraceae</taxon>
        <taxon>Phaeodactylibacter</taxon>
    </lineage>
</organism>
<dbReference type="OrthoDB" id="1491394at2"/>
<dbReference type="Proteomes" id="UP000321580">
    <property type="component" value="Unassembled WGS sequence"/>
</dbReference>
<dbReference type="SUPFAM" id="SSF51126">
    <property type="entry name" value="Pectin lyase-like"/>
    <property type="match status" value="2"/>
</dbReference>
<protein>
    <submittedName>
        <fullName evidence="2">T9SS type A sorting domain-containing protein</fullName>
    </submittedName>
</protein>
<keyword evidence="3" id="KW-1185">Reference proteome</keyword>
<dbReference type="NCBIfam" id="NF041518">
    <property type="entry name" value="choice_anch_Q"/>
    <property type="match status" value="1"/>
</dbReference>
<dbReference type="EMBL" id="VOOR01000023">
    <property type="protein sequence ID" value="TXB62840.1"/>
    <property type="molecule type" value="Genomic_DNA"/>
</dbReference>
<dbReference type="Gene3D" id="2.60.40.740">
    <property type="match status" value="1"/>
</dbReference>
<evidence type="ECO:0000313" key="3">
    <source>
        <dbReference type="Proteomes" id="UP000321580"/>
    </source>
</evidence>
<proteinExistence type="predicted"/>